<evidence type="ECO:0000313" key="3">
    <source>
        <dbReference type="Proteomes" id="UP000464374"/>
    </source>
</evidence>
<reference evidence="2 3" key="1">
    <citation type="submission" date="2020-01" db="EMBL/GenBank/DDBJ databases">
        <title>Complete genome sequence of a human oral phylogroup 1 Treponema sp. strain ATCC 700766, originally isolated from periodontitis dental plaque.</title>
        <authorList>
            <person name="Chan Y."/>
            <person name="Huo Y.-B."/>
            <person name="Yu X.-L."/>
            <person name="Zeng H."/>
            <person name="Leung W.-K."/>
            <person name="Watt R.M."/>
        </authorList>
    </citation>
    <scope>NUCLEOTIDE SEQUENCE [LARGE SCALE GENOMIC DNA]</scope>
    <source>
        <strain evidence="2 3">OMZ 804</strain>
    </source>
</reference>
<dbReference type="EMBL" id="CP048020">
    <property type="protein sequence ID" value="QHX43046.1"/>
    <property type="molecule type" value="Genomic_DNA"/>
</dbReference>
<dbReference type="Proteomes" id="UP000464374">
    <property type="component" value="Chromosome"/>
</dbReference>
<dbReference type="AlphaFoldDB" id="A0A6P1XZN8"/>
<accession>A0A6P1XZN8</accession>
<keyword evidence="1" id="KW-0732">Signal</keyword>
<gene>
    <name evidence="2" type="ORF">GWP43_05845</name>
</gene>
<name>A0A6P1XZN8_9SPIR</name>
<sequence>MNTHIKIVLLCMAVFSGIAGLCSAVLYADEVQNRTDYERFLSVNKAYGSDRTVLVQQRIIKQKKNAQRKNAQSNSVASKSETAYCLFHKNGQCVRMKTKSGIQYFFSSDQGYWLLTKKLKSPLKISGSYKVEEFEIQDILKIDFRNEYRIVDSTDGVLTLERTSSKAAYKFVLFEKTDDEVFELTFTDTKKNPVRTLRYSRGIVDGYECFKQIDIYNLLFDKDMVSTWITEGITPTDVPASLFQYSNMKMLSQKIEGITSAAK</sequence>
<feature type="chain" id="PRO_5026713851" description="Outer membrane lipoprotein carrier protein LolA" evidence="1">
    <location>
        <begin position="29"/>
        <end position="263"/>
    </location>
</feature>
<feature type="signal peptide" evidence="1">
    <location>
        <begin position="1"/>
        <end position="28"/>
    </location>
</feature>
<evidence type="ECO:0000313" key="2">
    <source>
        <dbReference type="EMBL" id="QHX43046.1"/>
    </source>
</evidence>
<dbReference type="KEGG" id="trz:GWP43_05845"/>
<dbReference type="RefSeq" id="WP_162663380.1">
    <property type="nucleotide sequence ID" value="NZ_CP048020.1"/>
</dbReference>
<evidence type="ECO:0000256" key="1">
    <source>
        <dbReference type="SAM" id="SignalP"/>
    </source>
</evidence>
<organism evidence="2 3">
    <name type="scientific">Treponema vincentii</name>
    <dbReference type="NCBI Taxonomy" id="69710"/>
    <lineage>
        <taxon>Bacteria</taxon>
        <taxon>Pseudomonadati</taxon>
        <taxon>Spirochaetota</taxon>
        <taxon>Spirochaetia</taxon>
        <taxon>Spirochaetales</taxon>
        <taxon>Treponemataceae</taxon>
        <taxon>Treponema</taxon>
    </lineage>
</organism>
<proteinExistence type="predicted"/>
<evidence type="ECO:0008006" key="4">
    <source>
        <dbReference type="Google" id="ProtNLM"/>
    </source>
</evidence>
<protein>
    <recommendedName>
        <fullName evidence="4">Outer membrane lipoprotein carrier protein LolA</fullName>
    </recommendedName>
</protein>